<dbReference type="Pfam" id="PF01381">
    <property type="entry name" value="HTH_3"/>
    <property type="match status" value="1"/>
</dbReference>
<evidence type="ECO:0000259" key="4">
    <source>
        <dbReference type="PROSITE" id="PS50943"/>
    </source>
</evidence>
<dbReference type="GO" id="GO:0003677">
    <property type="term" value="F:DNA binding"/>
    <property type="evidence" value="ECO:0007669"/>
    <property type="project" value="UniProtKB-KW"/>
</dbReference>
<evidence type="ECO:0000256" key="3">
    <source>
        <dbReference type="ARBA" id="ARBA00023163"/>
    </source>
</evidence>
<keyword evidence="3" id="KW-0804">Transcription</keyword>
<dbReference type="InterPro" id="IPR010982">
    <property type="entry name" value="Lambda_DNA-bd_dom_sf"/>
</dbReference>
<dbReference type="SMART" id="SM00530">
    <property type="entry name" value="HTH_XRE"/>
    <property type="match status" value="1"/>
</dbReference>
<dbReference type="SUPFAM" id="SSF47413">
    <property type="entry name" value="lambda repressor-like DNA-binding domains"/>
    <property type="match status" value="1"/>
</dbReference>
<dbReference type="PANTHER" id="PTHR36511">
    <property type="entry name" value="MERR FAMILY BACTERIAL REGULATORY PROTEIN"/>
    <property type="match status" value="1"/>
</dbReference>
<evidence type="ECO:0000256" key="2">
    <source>
        <dbReference type="ARBA" id="ARBA00023125"/>
    </source>
</evidence>
<reference evidence="5 6" key="1">
    <citation type="submission" date="2020-04" db="EMBL/GenBank/DDBJ databases">
        <authorList>
            <person name="De Canck E."/>
        </authorList>
    </citation>
    <scope>NUCLEOTIDE SEQUENCE [LARGE SCALE GENOMIC DNA]</scope>
    <source>
        <strain evidence="5 6">LMG 26858</strain>
    </source>
</reference>
<keyword evidence="6" id="KW-1185">Reference proteome</keyword>
<dbReference type="NCBIfam" id="NF041265">
    <property type="entry name" value="NadS"/>
    <property type="match status" value="1"/>
</dbReference>
<feature type="domain" description="HTH cro/C1-type" evidence="4">
    <location>
        <begin position="37"/>
        <end position="94"/>
    </location>
</feature>
<dbReference type="InterPro" id="IPR047761">
    <property type="entry name" value="NadS-like"/>
</dbReference>
<proteinExistence type="predicted"/>
<protein>
    <submittedName>
        <fullName evidence="5">Antitoxin HigA-2</fullName>
    </submittedName>
</protein>
<dbReference type="Gene3D" id="1.10.260.40">
    <property type="entry name" value="lambda repressor-like DNA-binding domains"/>
    <property type="match status" value="1"/>
</dbReference>
<dbReference type="PANTHER" id="PTHR36511:SF3">
    <property type="entry name" value="ANTITOXIN HIGA-2"/>
    <property type="match status" value="1"/>
</dbReference>
<sequence>MDEQLFADLKTSLKEAAAIRKGRASPSRVTTLDPLDVKRVREQTKLSQAEFAAALHVSVRTLQNWEQKRRVPTGPAAALLKVVANAPEMALRALHR</sequence>
<dbReference type="AlphaFoldDB" id="A0A6S7CQ05"/>
<evidence type="ECO:0000313" key="5">
    <source>
        <dbReference type="EMBL" id="CAB3859038.1"/>
    </source>
</evidence>
<gene>
    <name evidence="5" type="primary">higA-2</name>
    <name evidence="5" type="ORF">LMG26858_02118</name>
</gene>
<dbReference type="CDD" id="cd00093">
    <property type="entry name" value="HTH_XRE"/>
    <property type="match status" value="1"/>
</dbReference>
<dbReference type="RefSeq" id="WP_175207010.1">
    <property type="nucleotide sequence ID" value="NZ_CADILG010000012.1"/>
</dbReference>
<evidence type="ECO:0000313" key="6">
    <source>
        <dbReference type="Proteomes" id="UP000494117"/>
    </source>
</evidence>
<keyword evidence="1" id="KW-0805">Transcription regulation</keyword>
<dbReference type="Proteomes" id="UP000494117">
    <property type="component" value="Unassembled WGS sequence"/>
</dbReference>
<dbReference type="PROSITE" id="PS50943">
    <property type="entry name" value="HTH_CROC1"/>
    <property type="match status" value="1"/>
</dbReference>
<dbReference type="InterPro" id="IPR052359">
    <property type="entry name" value="HTH-type_reg/antitoxin"/>
</dbReference>
<dbReference type="EMBL" id="CADILG010000012">
    <property type="protein sequence ID" value="CAB3859038.1"/>
    <property type="molecule type" value="Genomic_DNA"/>
</dbReference>
<name>A0A6S7CQ05_9BURK</name>
<evidence type="ECO:0000256" key="1">
    <source>
        <dbReference type="ARBA" id="ARBA00023015"/>
    </source>
</evidence>
<keyword evidence="2" id="KW-0238">DNA-binding</keyword>
<dbReference type="InterPro" id="IPR001387">
    <property type="entry name" value="Cro/C1-type_HTH"/>
</dbReference>
<accession>A0A6S7CQ05</accession>
<organism evidence="5 6">
    <name type="scientific">Achromobacter anxifer</name>
    <dbReference type="NCBI Taxonomy" id="1287737"/>
    <lineage>
        <taxon>Bacteria</taxon>
        <taxon>Pseudomonadati</taxon>
        <taxon>Pseudomonadota</taxon>
        <taxon>Betaproteobacteria</taxon>
        <taxon>Burkholderiales</taxon>
        <taxon>Alcaligenaceae</taxon>
        <taxon>Achromobacter</taxon>
    </lineage>
</organism>